<sequence length="362" mass="39917">MSDTPPESATQIFAEGAWLAGAIVTGAGYGVVIALFWLCFRALWYQLKHRSSARRRNMCFLFYVCILFVVGSLLLGSNSLFTQYAFINNRGYPGGPSAYEQQMWSIGADEVGNVSYVLGNWLADSMLVWRCIIIYKNFGALSGRIVLALTCLTQLASYVMGTFFLLQLSSPQSSPYSYAGSSINWTVPYLCVSLTINIALTTLITIRLLLYRRTMVQLLGPGHATECTTVVAMLVESAAVYTTFVLLFFIPFLLQNPISYTFVQVAGEAQLIAPLLIIYREAQGKGWISSASSVGSTTAHGDCDIHIGRFSDIEFASDASYPHPPGVRTVGESSKPNSSLSFEGRGEEIRRCRREEIELEEL</sequence>
<protein>
    <submittedName>
        <fullName evidence="3">Uncharacterized protein</fullName>
    </submittedName>
</protein>
<accession>A0AAD4G9F8</accession>
<keyword evidence="4" id="KW-1185">Reference proteome</keyword>
<feature type="transmembrane region" description="Helical" evidence="2">
    <location>
        <begin position="60"/>
        <end position="81"/>
    </location>
</feature>
<evidence type="ECO:0000313" key="3">
    <source>
        <dbReference type="EMBL" id="KAF8431310.1"/>
    </source>
</evidence>
<reference evidence="3" key="2">
    <citation type="journal article" date="2020" name="Nat. Commun.">
        <title>Large-scale genome sequencing of mycorrhizal fungi provides insights into the early evolution of symbiotic traits.</title>
        <authorList>
            <person name="Miyauchi S."/>
            <person name="Kiss E."/>
            <person name="Kuo A."/>
            <person name="Drula E."/>
            <person name="Kohler A."/>
            <person name="Sanchez-Garcia M."/>
            <person name="Morin E."/>
            <person name="Andreopoulos B."/>
            <person name="Barry K.W."/>
            <person name="Bonito G."/>
            <person name="Buee M."/>
            <person name="Carver A."/>
            <person name="Chen C."/>
            <person name="Cichocki N."/>
            <person name="Clum A."/>
            <person name="Culley D."/>
            <person name="Crous P.W."/>
            <person name="Fauchery L."/>
            <person name="Girlanda M."/>
            <person name="Hayes R.D."/>
            <person name="Keri Z."/>
            <person name="LaButti K."/>
            <person name="Lipzen A."/>
            <person name="Lombard V."/>
            <person name="Magnuson J."/>
            <person name="Maillard F."/>
            <person name="Murat C."/>
            <person name="Nolan M."/>
            <person name="Ohm R.A."/>
            <person name="Pangilinan J."/>
            <person name="Pereira M.F."/>
            <person name="Perotto S."/>
            <person name="Peter M."/>
            <person name="Pfister S."/>
            <person name="Riley R."/>
            <person name="Sitrit Y."/>
            <person name="Stielow J.B."/>
            <person name="Szollosi G."/>
            <person name="Zifcakova L."/>
            <person name="Stursova M."/>
            <person name="Spatafora J.W."/>
            <person name="Tedersoo L."/>
            <person name="Vaario L.M."/>
            <person name="Yamada A."/>
            <person name="Yan M."/>
            <person name="Wang P."/>
            <person name="Xu J."/>
            <person name="Bruns T."/>
            <person name="Baldrian P."/>
            <person name="Vilgalys R."/>
            <person name="Dunand C."/>
            <person name="Henrissat B."/>
            <person name="Grigoriev I.V."/>
            <person name="Hibbett D."/>
            <person name="Nagy L.G."/>
            <person name="Martin F.M."/>
        </authorList>
    </citation>
    <scope>NUCLEOTIDE SEQUENCE</scope>
    <source>
        <strain evidence="3">BED1</strain>
    </source>
</reference>
<feature type="transmembrane region" description="Helical" evidence="2">
    <location>
        <begin position="145"/>
        <end position="166"/>
    </location>
</feature>
<evidence type="ECO:0000256" key="1">
    <source>
        <dbReference type="SAM" id="MobiDB-lite"/>
    </source>
</evidence>
<feature type="transmembrane region" description="Helical" evidence="2">
    <location>
        <begin position="230"/>
        <end position="254"/>
    </location>
</feature>
<keyword evidence="2" id="KW-0812">Transmembrane</keyword>
<feature type="transmembrane region" description="Helical" evidence="2">
    <location>
        <begin position="186"/>
        <end position="210"/>
    </location>
</feature>
<feature type="transmembrane region" description="Helical" evidence="2">
    <location>
        <begin position="114"/>
        <end position="133"/>
    </location>
</feature>
<reference evidence="3" key="1">
    <citation type="submission" date="2019-10" db="EMBL/GenBank/DDBJ databases">
        <authorList>
            <consortium name="DOE Joint Genome Institute"/>
            <person name="Kuo A."/>
            <person name="Miyauchi S."/>
            <person name="Kiss E."/>
            <person name="Drula E."/>
            <person name="Kohler A."/>
            <person name="Sanchez-Garcia M."/>
            <person name="Andreopoulos B."/>
            <person name="Barry K.W."/>
            <person name="Bonito G."/>
            <person name="Buee M."/>
            <person name="Carver A."/>
            <person name="Chen C."/>
            <person name="Cichocki N."/>
            <person name="Clum A."/>
            <person name="Culley D."/>
            <person name="Crous P.W."/>
            <person name="Fauchery L."/>
            <person name="Girlanda M."/>
            <person name="Hayes R."/>
            <person name="Keri Z."/>
            <person name="LaButti K."/>
            <person name="Lipzen A."/>
            <person name="Lombard V."/>
            <person name="Magnuson J."/>
            <person name="Maillard F."/>
            <person name="Morin E."/>
            <person name="Murat C."/>
            <person name="Nolan M."/>
            <person name="Ohm R."/>
            <person name="Pangilinan J."/>
            <person name="Pereira M."/>
            <person name="Perotto S."/>
            <person name="Peter M."/>
            <person name="Riley R."/>
            <person name="Sitrit Y."/>
            <person name="Stielow B."/>
            <person name="Szollosi G."/>
            <person name="Zifcakova L."/>
            <person name="Stursova M."/>
            <person name="Spatafora J.W."/>
            <person name="Tedersoo L."/>
            <person name="Vaario L.-M."/>
            <person name="Yamada A."/>
            <person name="Yan M."/>
            <person name="Wang P."/>
            <person name="Xu J."/>
            <person name="Bruns T."/>
            <person name="Baldrian P."/>
            <person name="Vilgalys R."/>
            <person name="Henrissat B."/>
            <person name="Grigoriev I.V."/>
            <person name="Hibbett D."/>
            <person name="Nagy L.G."/>
            <person name="Martin F.M."/>
        </authorList>
    </citation>
    <scope>NUCLEOTIDE SEQUENCE</scope>
    <source>
        <strain evidence="3">BED1</strain>
    </source>
</reference>
<name>A0AAD4G9F8_BOLED</name>
<evidence type="ECO:0000313" key="4">
    <source>
        <dbReference type="Proteomes" id="UP001194468"/>
    </source>
</evidence>
<proteinExistence type="predicted"/>
<feature type="compositionally biased region" description="Polar residues" evidence="1">
    <location>
        <begin position="331"/>
        <end position="341"/>
    </location>
</feature>
<dbReference type="EMBL" id="WHUW01000051">
    <property type="protein sequence ID" value="KAF8431310.1"/>
    <property type="molecule type" value="Genomic_DNA"/>
</dbReference>
<organism evidence="3 4">
    <name type="scientific">Boletus edulis BED1</name>
    <dbReference type="NCBI Taxonomy" id="1328754"/>
    <lineage>
        <taxon>Eukaryota</taxon>
        <taxon>Fungi</taxon>
        <taxon>Dikarya</taxon>
        <taxon>Basidiomycota</taxon>
        <taxon>Agaricomycotina</taxon>
        <taxon>Agaricomycetes</taxon>
        <taxon>Agaricomycetidae</taxon>
        <taxon>Boletales</taxon>
        <taxon>Boletineae</taxon>
        <taxon>Boletaceae</taxon>
        <taxon>Boletoideae</taxon>
        <taxon>Boletus</taxon>
    </lineage>
</organism>
<gene>
    <name evidence="3" type="ORF">L210DRAFT_3416322</name>
</gene>
<feature type="region of interest" description="Disordered" evidence="1">
    <location>
        <begin position="326"/>
        <end position="347"/>
    </location>
</feature>
<dbReference type="AlphaFoldDB" id="A0AAD4G9F8"/>
<comment type="caution">
    <text evidence="3">The sequence shown here is derived from an EMBL/GenBank/DDBJ whole genome shotgun (WGS) entry which is preliminary data.</text>
</comment>
<feature type="transmembrane region" description="Helical" evidence="2">
    <location>
        <begin position="16"/>
        <end position="40"/>
    </location>
</feature>
<evidence type="ECO:0000256" key="2">
    <source>
        <dbReference type="SAM" id="Phobius"/>
    </source>
</evidence>
<keyword evidence="2" id="KW-0472">Membrane</keyword>
<dbReference type="Proteomes" id="UP001194468">
    <property type="component" value="Unassembled WGS sequence"/>
</dbReference>
<keyword evidence="2" id="KW-1133">Transmembrane helix</keyword>